<dbReference type="EMBL" id="BSXT01006000">
    <property type="protein sequence ID" value="GMF61644.1"/>
    <property type="molecule type" value="Genomic_DNA"/>
</dbReference>
<dbReference type="Pfam" id="PF04855">
    <property type="entry name" value="SNF5"/>
    <property type="match status" value="1"/>
</dbReference>
<dbReference type="CDD" id="cd00084">
    <property type="entry name" value="HMG-box_SF"/>
    <property type="match status" value="1"/>
</dbReference>
<keyword evidence="5" id="KW-1185">Reference proteome</keyword>
<dbReference type="InterPro" id="IPR006939">
    <property type="entry name" value="SNF5"/>
</dbReference>
<evidence type="ECO:0000256" key="1">
    <source>
        <dbReference type="PROSITE-ProRule" id="PRU00267"/>
    </source>
</evidence>
<dbReference type="Pfam" id="PF00505">
    <property type="entry name" value="HMG_box"/>
    <property type="match status" value="1"/>
</dbReference>
<dbReference type="Proteomes" id="UP001165121">
    <property type="component" value="Unassembled WGS sequence"/>
</dbReference>
<evidence type="ECO:0000256" key="2">
    <source>
        <dbReference type="SAM" id="MobiDB-lite"/>
    </source>
</evidence>
<feature type="DNA-binding region" description="HMG box" evidence="1">
    <location>
        <begin position="67"/>
        <end position="104"/>
    </location>
</feature>
<evidence type="ECO:0000313" key="4">
    <source>
        <dbReference type="EMBL" id="GMF61644.1"/>
    </source>
</evidence>
<reference evidence="4" key="1">
    <citation type="submission" date="2023-04" db="EMBL/GenBank/DDBJ databases">
        <title>Phytophthora fragariaefolia NBRC 109709.</title>
        <authorList>
            <person name="Ichikawa N."/>
            <person name="Sato H."/>
            <person name="Tonouchi N."/>
        </authorList>
    </citation>
    <scope>NUCLEOTIDE SEQUENCE</scope>
    <source>
        <strain evidence="4">NBRC 109709</strain>
    </source>
</reference>
<dbReference type="GO" id="GO:0006338">
    <property type="term" value="P:chromatin remodeling"/>
    <property type="evidence" value="ECO:0007669"/>
    <property type="project" value="InterPro"/>
</dbReference>
<feature type="region of interest" description="Disordered" evidence="2">
    <location>
        <begin position="163"/>
        <end position="229"/>
    </location>
</feature>
<dbReference type="Gene3D" id="1.10.30.10">
    <property type="entry name" value="High mobility group box domain"/>
    <property type="match status" value="1"/>
</dbReference>
<dbReference type="GO" id="GO:0000228">
    <property type="term" value="C:nuclear chromosome"/>
    <property type="evidence" value="ECO:0007669"/>
    <property type="project" value="InterPro"/>
</dbReference>
<comment type="caution">
    <text evidence="4">The sequence shown here is derived from an EMBL/GenBank/DDBJ whole genome shotgun (WGS) entry which is preliminary data.</text>
</comment>
<dbReference type="InterPro" id="IPR036910">
    <property type="entry name" value="HMG_box_dom_sf"/>
</dbReference>
<proteinExistence type="predicted"/>
<dbReference type="AlphaFoldDB" id="A0A9W6YDU2"/>
<keyword evidence="1" id="KW-0238">DNA-binding</keyword>
<evidence type="ECO:0000259" key="3">
    <source>
        <dbReference type="PROSITE" id="PS50118"/>
    </source>
</evidence>
<dbReference type="OrthoDB" id="10258327at2759"/>
<feature type="domain" description="HMG box" evidence="3">
    <location>
        <begin position="67"/>
        <end position="104"/>
    </location>
</feature>
<name>A0A9W6YDU2_9STRA</name>
<keyword evidence="1" id="KW-0539">Nucleus</keyword>
<feature type="compositionally biased region" description="Acidic residues" evidence="2">
    <location>
        <begin position="200"/>
        <end position="221"/>
    </location>
</feature>
<gene>
    <name evidence="4" type="ORF">Pfra01_002680900</name>
</gene>
<accession>A0A9W6YDU2</accession>
<dbReference type="GO" id="GO:0003677">
    <property type="term" value="F:DNA binding"/>
    <property type="evidence" value="ECO:0007669"/>
    <property type="project" value="UniProtKB-UniRule"/>
</dbReference>
<dbReference type="SUPFAM" id="SSF47095">
    <property type="entry name" value="HMG-box"/>
    <property type="match status" value="1"/>
</dbReference>
<feature type="compositionally biased region" description="Low complexity" evidence="2">
    <location>
        <begin position="163"/>
        <end position="179"/>
    </location>
</feature>
<dbReference type="PROSITE" id="PS50118">
    <property type="entry name" value="HMG_BOX_2"/>
    <property type="match status" value="1"/>
</dbReference>
<dbReference type="InterPro" id="IPR009071">
    <property type="entry name" value="HMG_box_dom"/>
</dbReference>
<sequence>MPWHEAVTTESLHPIFINLRLKDTIYIDRFEWDLNNSNNSPEQFAQVVCEDLQHGCQNSYLHEAAFRQNRKKIMADHPSTSAKDASKILGDMWQKLSEKKRARYDHSFPWYAYCQKSATNFSCCPSSYIPMTEMENQRRMNEWRMKENALNGIHTTLNGGIASAAPSASATPSQTSSPAVPGTPVLLAPRITPSVASSMDDVDDPDADEDDEDEEDDDDDTASATGISV</sequence>
<organism evidence="4 5">
    <name type="scientific">Phytophthora fragariaefolia</name>
    <dbReference type="NCBI Taxonomy" id="1490495"/>
    <lineage>
        <taxon>Eukaryota</taxon>
        <taxon>Sar</taxon>
        <taxon>Stramenopiles</taxon>
        <taxon>Oomycota</taxon>
        <taxon>Peronosporomycetes</taxon>
        <taxon>Peronosporales</taxon>
        <taxon>Peronosporaceae</taxon>
        <taxon>Phytophthora</taxon>
    </lineage>
</organism>
<protein>
    <submittedName>
        <fullName evidence="4">Unnamed protein product</fullName>
    </submittedName>
</protein>
<evidence type="ECO:0000313" key="5">
    <source>
        <dbReference type="Proteomes" id="UP001165121"/>
    </source>
</evidence>